<dbReference type="Proteomes" id="UP000305758">
    <property type="component" value="Genome"/>
</dbReference>
<keyword evidence="2" id="KW-0255">Endonuclease</keyword>
<sequence>MSNRNISDNGLTADKLREVLHYDPDTGVFTWKATRVHNARAGSEAGANHCAGYRSIAFGGKRYLAHRLAWLYMTGEWPNSLIDHINGDGRDNRFCNLREADKSENGCNKGPRKDSKSGIKNVMWQKQQGGWYVQLKIHKIKYFYGYFADLELAALVAEEAREKIHGVFANHKLREVLYEKH</sequence>
<dbReference type="EMBL" id="MK578530">
    <property type="protein sequence ID" value="QBQ74099.1"/>
    <property type="molecule type" value="Genomic_DNA"/>
</dbReference>
<name>A0A482MKC9_9CAUD</name>
<proteinExistence type="predicted"/>
<dbReference type="Pfam" id="PF13392">
    <property type="entry name" value="HNH_3"/>
    <property type="match status" value="1"/>
</dbReference>
<evidence type="ECO:0000313" key="3">
    <source>
        <dbReference type="Proteomes" id="UP000305758"/>
    </source>
</evidence>
<keyword evidence="3" id="KW-1185">Reference proteome</keyword>
<accession>A0A482MKC9</accession>
<evidence type="ECO:0000259" key="1">
    <source>
        <dbReference type="Pfam" id="PF13392"/>
    </source>
</evidence>
<evidence type="ECO:0000313" key="2">
    <source>
        <dbReference type="EMBL" id="QBQ74099.1"/>
    </source>
</evidence>
<keyword evidence="2" id="KW-0378">Hydrolase</keyword>
<reference evidence="2 3" key="1">
    <citation type="submission" date="2019-02" db="EMBL/GenBank/DDBJ databases">
        <title>Whole genome sequence analysis of broad host range Salmonella enterica bacteriophages.</title>
        <authorList>
            <person name="Bhandare S.G."/>
            <person name="Colavecchio A."/>
            <person name="Emond-Rheault J.-G."/>
            <person name="Hamel J."/>
            <person name="Kukavica-Ibrulj I."/>
            <person name="Boyle B."/>
            <person name="Levesque R.C."/>
            <person name="Goodridge L."/>
        </authorList>
    </citation>
    <scope>NUCLEOTIDE SEQUENCE [LARGE SCALE GENOMIC DNA]</scope>
</reference>
<feature type="domain" description="HNH nuclease" evidence="1">
    <location>
        <begin position="63"/>
        <end position="106"/>
    </location>
</feature>
<keyword evidence="2" id="KW-0540">Nuclease</keyword>
<dbReference type="InterPro" id="IPR044925">
    <property type="entry name" value="His-Me_finger_sf"/>
</dbReference>
<dbReference type="Gene3D" id="3.90.75.20">
    <property type="match status" value="1"/>
</dbReference>
<gene>
    <name evidence="2" type="ORF">SB3_056</name>
</gene>
<dbReference type="GO" id="GO:0004519">
    <property type="term" value="F:endonuclease activity"/>
    <property type="evidence" value="ECO:0007669"/>
    <property type="project" value="UniProtKB-KW"/>
</dbReference>
<dbReference type="InterPro" id="IPR003615">
    <property type="entry name" value="HNH_nuc"/>
</dbReference>
<dbReference type="SUPFAM" id="SSF54060">
    <property type="entry name" value="His-Me finger endonucleases"/>
    <property type="match status" value="1"/>
</dbReference>
<protein>
    <submittedName>
        <fullName evidence="2">HNH homing endonuclease</fullName>
    </submittedName>
</protein>
<organism evidence="2 3">
    <name type="scientific">Salmonella phage vB_SenS_SB3</name>
    <dbReference type="NCBI Taxonomy" id="2562176"/>
    <lineage>
        <taxon>Viruses</taxon>
        <taxon>Duplodnaviria</taxon>
        <taxon>Heunggongvirae</taxon>
        <taxon>Uroviricota</taxon>
        <taxon>Caudoviricetes</taxon>
        <taxon>Sarkviridae</taxon>
        <taxon>Guernseyvirinae</taxon>
        <taxon>Jerseyvirus</taxon>
        <taxon>Jerseyvirus SB3</taxon>
        <taxon>Jerseyvirus AG11</taxon>
    </lineage>
</organism>